<evidence type="ECO:0000313" key="2">
    <source>
        <dbReference type="Proteomes" id="UP000272635"/>
    </source>
</evidence>
<accession>A0A3R9KUC6</accession>
<organism evidence="1 2">
    <name type="scientific">Streptococcus cristatus</name>
    <dbReference type="NCBI Taxonomy" id="45634"/>
    <lineage>
        <taxon>Bacteria</taxon>
        <taxon>Bacillati</taxon>
        <taxon>Bacillota</taxon>
        <taxon>Bacilli</taxon>
        <taxon>Lactobacillales</taxon>
        <taxon>Streptococcaceae</taxon>
        <taxon>Streptococcus</taxon>
    </lineage>
</organism>
<evidence type="ECO:0000313" key="1">
    <source>
        <dbReference type="EMBL" id="RSJ80711.1"/>
    </source>
</evidence>
<proteinExistence type="predicted"/>
<reference evidence="1 2" key="1">
    <citation type="submission" date="2018-11" db="EMBL/GenBank/DDBJ databases">
        <title>Species Designations Belie Phenotypic and Genotypic Heterogeneity in Oral Streptococci.</title>
        <authorList>
            <person name="Velsko I."/>
        </authorList>
    </citation>
    <scope>NUCLEOTIDE SEQUENCE [LARGE SCALE GENOMIC DNA]</scope>
    <source>
        <strain evidence="1 2">BCC41</strain>
    </source>
</reference>
<dbReference type="EMBL" id="RJPT01000010">
    <property type="protein sequence ID" value="RSJ80711.1"/>
    <property type="molecule type" value="Genomic_DNA"/>
</dbReference>
<sequence>MSENLKYIFYSVIGRHAGESVEDILSRKQEEVIIAGLSLWSAAIDGKSIEQVSNLNEGDRVNVLCKLSPKAFDPVKNSVSAKIMIYPNGEIHEIPDGIVTTYTEGKKYQAYVVKNYRIFDKAQLFDFGHYETTLKDGSHKSYKERFNLKQFQNTLGRYNEVLDETCKKEIMVVMELTYPFVVNIK</sequence>
<comment type="caution">
    <text evidence="1">The sequence shown here is derived from an EMBL/GenBank/DDBJ whole genome shotgun (WGS) entry which is preliminary data.</text>
</comment>
<protein>
    <submittedName>
        <fullName evidence="1">Uncharacterized protein</fullName>
    </submittedName>
</protein>
<dbReference type="Proteomes" id="UP000272635">
    <property type="component" value="Unassembled WGS sequence"/>
</dbReference>
<dbReference type="AlphaFoldDB" id="A0A3R9KUC6"/>
<gene>
    <name evidence="1" type="ORF">D8791_08275</name>
</gene>
<name>A0A3R9KUC6_STRCR</name>
<dbReference type="RefSeq" id="WP_125447366.1">
    <property type="nucleotide sequence ID" value="NZ_JAHZQO010000012.1"/>
</dbReference>